<dbReference type="SUPFAM" id="SSF55729">
    <property type="entry name" value="Acyl-CoA N-acyltransferases (Nat)"/>
    <property type="match status" value="1"/>
</dbReference>
<dbReference type="PANTHER" id="PTHR37817:SF1">
    <property type="entry name" value="N-ACETYLTRANSFERASE EIS"/>
    <property type="match status" value="1"/>
</dbReference>
<organism evidence="3 4">
    <name type="scientific">Pseudokineococcus lusitanus</name>
    <dbReference type="NCBI Taxonomy" id="763993"/>
    <lineage>
        <taxon>Bacteria</taxon>
        <taxon>Bacillati</taxon>
        <taxon>Actinomycetota</taxon>
        <taxon>Actinomycetes</taxon>
        <taxon>Kineosporiales</taxon>
        <taxon>Kineosporiaceae</taxon>
        <taxon>Pseudokineococcus</taxon>
    </lineage>
</organism>
<dbReference type="Proteomes" id="UP000276232">
    <property type="component" value="Unassembled WGS sequence"/>
</dbReference>
<dbReference type="GO" id="GO:0030649">
    <property type="term" value="P:aminoglycoside antibiotic catabolic process"/>
    <property type="evidence" value="ECO:0007669"/>
    <property type="project" value="TreeGrafter"/>
</dbReference>
<sequence length="421" mass="43673">MPPSSPPGPATAFSPRRGDDVVVRPLGPEDHERQWRLHALSFGEDLSSPPAAGSEPPGAVRYGALRGADADGRGGELLGAVTLLPQEQWWGGRRLVAADVTDVAVQPEARGAGVATRLLRALLEGGRERGAAVSALYPTVSGLYRRAGWEVTGTLTTVEVPTHALERGGPAPGLLVRAGGPEDLPAVAALYEREARARSGMLVRPAPPEGRLPEGVDGLTLVEDAGRLVAAASWARGRGYGREAVFTVRDVVADTPAAARTLLGVLAGWAPVARNLHLRLLRADAVAAALPVELARVCDRKVVMHRVVDLERAMAERGWPAAVHGAVVVEIEDALAPWNSGTWELAVEGGTGRATRTGAPAVARLTPGGLAALYAGAVTPLGAVRTSGVQVLGDDPAAQDAALAALDVLACGDLVEVLDYF</sequence>
<evidence type="ECO:0000313" key="4">
    <source>
        <dbReference type="Proteomes" id="UP000276232"/>
    </source>
</evidence>
<dbReference type="SUPFAM" id="SSF55718">
    <property type="entry name" value="SCP-like"/>
    <property type="match status" value="1"/>
</dbReference>
<dbReference type="Gene3D" id="3.30.1050.10">
    <property type="entry name" value="SCP2 sterol-binding domain"/>
    <property type="match status" value="1"/>
</dbReference>
<dbReference type="GO" id="GO:0034069">
    <property type="term" value="F:aminoglycoside N-acetyltransferase activity"/>
    <property type="evidence" value="ECO:0007669"/>
    <property type="project" value="TreeGrafter"/>
</dbReference>
<dbReference type="RefSeq" id="WP_199720013.1">
    <property type="nucleotide sequence ID" value="NZ_RJKN01000003.1"/>
</dbReference>
<dbReference type="InterPro" id="IPR016181">
    <property type="entry name" value="Acyl_CoA_acyltransferase"/>
</dbReference>
<dbReference type="EMBL" id="RJKN01000003">
    <property type="protein sequence ID" value="ROP43821.1"/>
    <property type="molecule type" value="Genomic_DNA"/>
</dbReference>
<feature type="compositionally biased region" description="Basic and acidic residues" evidence="1">
    <location>
        <begin position="16"/>
        <end position="29"/>
    </location>
</feature>
<keyword evidence="4" id="KW-1185">Reference proteome</keyword>
<reference evidence="3 4" key="1">
    <citation type="journal article" date="2015" name="Stand. Genomic Sci.">
        <title>Genomic Encyclopedia of Bacterial and Archaeal Type Strains, Phase III: the genomes of soil and plant-associated and newly described type strains.</title>
        <authorList>
            <person name="Whitman W.B."/>
            <person name="Woyke T."/>
            <person name="Klenk H.P."/>
            <person name="Zhou Y."/>
            <person name="Lilburn T.G."/>
            <person name="Beck B.J."/>
            <person name="De Vos P."/>
            <person name="Vandamme P."/>
            <person name="Eisen J.A."/>
            <person name="Garrity G."/>
            <person name="Hugenholtz P."/>
            <person name="Kyrpides N.C."/>
        </authorList>
    </citation>
    <scope>NUCLEOTIDE SEQUENCE [LARGE SCALE GENOMIC DNA]</scope>
    <source>
        <strain evidence="3 4">CECT 7306</strain>
    </source>
</reference>
<dbReference type="InterPro" id="IPR036527">
    <property type="entry name" value="SCP2_sterol-bd_dom_sf"/>
</dbReference>
<feature type="domain" description="N-acetyltransferase" evidence="2">
    <location>
        <begin position="21"/>
        <end position="172"/>
    </location>
</feature>
<gene>
    <name evidence="3" type="ORF">EDC03_1417</name>
</gene>
<dbReference type="CDD" id="cd04301">
    <property type="entry name" value="NAT_SF"/>
    <property type="match status" value="1"/>
</dbReference>
<keyword evidence="3" id="KW-0808">Transferase</keyword>
<accession>A0A3N1HMX0</accession>
<evidence type="ECO:0000256" key="1">
    <source>
        <dbReference type="SAM" id="MobiDB-lite"/>
    </source>
</evidence>
<dbReference type="PANTHER" id="PTHR37817">
    <property type="entry name" value="N-ACETYLTRANSFERASE EIS"/>
    <property type="match status" value="1"/>
</dbReference>
<comment type="caution">
    <text evidence="3">The sequence shown here is derived from an EMBL/GenBank/DDBJ whole genome shotgun (WGS) entry which is preliminary data.</text>
</comment>
<protein>
    <submittedName>
        <fullName evidence="3">Putative acetyltransferase</fullName>
    </submittedName>
</protein>
<dbReference type="InterPro" id="IPR025559">
    <property type="entry name" value="Eis_dom"/>
</dbReference>
<evidence type="ECO:0000259" key="2">
    <source>
        <dbReference type="PROSITE" id="PS51186"/>
    </source>
</evidence>
<proteinExistence type="predicted"/>
<evidence type="ECO:0000313" key="3">
    <source>
        <dbReference type="EMBL" id="ROP43821.1"/>
    </source>
</evidence>
<dbReference type="Pfam" id="PF13530">
    <property type="entry name" value="SCP2_2"/>
    <property type="match status" value="1"/>
</dbReference>
<dbReference type="InterPro" id="IPR000182">
    <property type="entry name" value="GNAT_dom"/>
</dbReference>
<dbReference type="Pfam" id="PF13527">
    <property type="entry name" value="Acetyltransf_9"/>
    <property type="match status" value="1"/>
</dbReference>
<dbReference type="Gene3D" id="3.40.630.30">
    <property type="match status" value="2"/>
</dbReference>
<dbReference type="InterPro" id="IPR051554">
    <property type="entry name" value="Acetyltransferase_Eis"/>
</dbReference>
<dbReference type="AlphaFoldDB" id="A0A3N1HMX0"/>
<name>A0A3N1HMX0_9ACTN</name>
<dbReference type="PROSITE" id="PS51186">
    <property type="entry name" value="GNAT"/>
    <property type="match status" value="1"/>
</dbReference>
<feature type="region of interest" description="Disordered" evidence="1">
    <location>
        <begin position="1"/>
        <end position="29"/>
    </location>
</feature>
<dbReference type="InParanoid" id="A0A3N1HMX0"/>